<dbReference type="AlphaFoldDB" id="A0A1H4CJB0"/>
<dbReference type="STRING" id="283786.SAMN04487990_12025"/>
<evidence type="ECO:0000256" key="1">
    <source>
        <dbReference type="SAM" id="SignalP"/>
    </source>
</evidence>
<keyword evidence="1" id="KW-0732">Signal</keyword>
<name>A0A1H4CJB0_BIZPA</name>
<proteinExistence type="predicted"/>
<evidence type="ECO:0000313" key="2">
    <source>
        <dbReference type="EMBL" id="SEA60515.1"/>
    </source>
</evidence>
<dbReference type="OrthoDB" id="1432356at2"/>
<dbReference type="RefSeq" id="WP_092136126.1">
    <property type="nucleotide sequence ID" value="NZ_FNQK01000020.1"/>
</dbReference>
<organism evidence="2 3">
    <name type="scientific">Bizionia paragorgiae</name>
    <dbReference type="NCBI Taxonomy" id="283786"/>
    <lineage>
        <taxon>Bacteria</taxon>
        <taxon>Pseudomonadati</taxon>
        <taxon>Bacteroidota</taxon>
        <taxon>Flavobacteriia</taxon>
        <taxon>Flavobacteriales</taxon>
        <taxon>Flavobacteriaceae</taxon>
        <taxon>Bizionia</taxon>
    </lineage>
</organism>
<dbReference type="EMBL" id="FNQK01000020">
    <property type="protein sequence ID" value="SEA60515.1"/>
    <property type="molecule type" value="Genomic_DNA"/>
</dbReference>
<feature type="signal peptide" evidence="1">
    <location>
        <begin position="1"/>
        <end position="19"/>
    </location>
</feature>
<protein>
    <submittedName>
        <fullName evidence="2">Uncharacterized protein</fullName>
    </submittedName>
</protein>
<sequence>MKLKITIVFILSFCSFIHAQNLMKSTYNLEGFPEGMDKQKEFINKAISNILIYNFIYGGPGNSQFDLKSEKEFKLNLPLKTPIWLTFPDTKLNSESASHTVHYTYDFKYHDYYDDAAITDSIFSLASLFDLAVKYYDYDEYLLIKNVLQNYNPSINYKEKRPVFFDNLAKILTNTDIDFNTLISEEEQESLTSSEIEELMLDEILEETDYEFEDIVLKVFERFVLNPKDNDKTKQNFIRLFNDENSIQTIEQSVLQPHITVTLPKGGLLHIPEEIALIENEYDTNLVPVSLINIILDFKNKELIISFESKSSNHIRIKKSEYDNTISRNKEIVSRKIRLRITDSNYKLECIEHNPYISKSEKPHVVLLK</sequence>
<reference evidence="2 3" key="1">
    <citation type="submission" date="2016-10" db="EMBL/GenBank/DDBJ databases">
        <authorList>
            <person name="de Groot N.N."/>
        </authorList>
    </citation>
    <scope>NUCLEOTIDE SEQUENCE [LARGE SCALE GENOMIC DNA]</scope>
    <source>
        <strain evidence="2 3">DSM 23842</strain>
    </source>
</reference>
<gene>
    <name evidence="2" type="ORF">SAMN04487990_12025</name>
</gene>
<accession>A0A1H4CJB0</accession>
<dbReference type="Proteomes" id="UP000198846">
    <property type="component" value="Unassembled WGS sequence"/>
</dbReference>
<evidence type="ECO:0000313" key="3">
    <source>
        <dbReference type="Proteomes" id="UP000198846"/>
    </source>
</evidence>
<keyword evidence="3" id="KW-1185">Reference proteome</keyword>
<feature type="chain" id="PRO_5011570145" evidence="1">
    <location>
        <begin position="20"/>
        <end position="369"/>
    </location>
</feature>